<feature type="region of interest" description="Disordered" evidence="2">
    <location>
        <begin position="39"/>
        <end position="60"/>
    </location>
</feature>
<dbReference type="EMBL" id="JACBAF010002134">
    <property type="protein sequence ID" value="KAF7166676.1"/>
    <property type="molecule type" value="Genomic_DNA"/>
</dbReference>
<keyword evidence="1" id="KW-0175">Coiled coil</keyword>
<gene>
    <name evidence="3" type="ORF">CNMCM6106_002392</name>
</gene>
<dbReference type="Proteomes" id="UP000662466">
    <property type="component" value="Unassembled WGS sequence"/>
</dbReference>
<reference evidence="3" key="1">
    <citation type="submission" date="2020-06" db="EMBL/GenBank/DDBJ databases">
        <title>Draft genome sequences of strains closely related to Aspergillus parafelis and Aspergillus hiratsukae.</title>
        <authorList>
            <person name="Dos Santos R.A.C."/>
            <person name="Rivero-Menendez O."/>
            <person name="Steenwyk J.L."/>
            <person name="Mead M.E."/>
            <person name="Goldman G.H."/>
            <person name="Alastruey-Izquierdo A."/>
            <person name="Rokas A."/>
        </authorList>
    </citation>
    <scope>NUCLEOTIDE SEQUENCE</scope>
    <source>
        <strain evidence="3">CNM-CM6106</strain>
    </source>
</reference>
<evidence type="ECO:0000313" key="4">
    <source>
        <dbReference type="Proteomes" id="UP000662466"/>
    </source>
</evidence>
<dbReference type="AlphaFoldDB" id="A0A8H6Q576"/>
<accession>A0A8H6Q576</accession>
<organism evidence="3 4">
    <name type="scientific">Aspergillus hiratsukae</name>
    <dbReference type="NCBI Taxonomy" id="1194566"/>
    <lineage>
        <taxon>Eukaryota</taxon>
        <taxon>Fungi</taxon>
        <taxon>Dikarya</taxon>
        <taxon>Ascomycota</taxon>
        <taxon>Pezizomycotina</taxon>
        <taxon>Eurotiomycetes</taxon>
        <taxon>Eurotiomycetidae</taxon>
        <taxon>Eurotiales</taxon>
        <taxon>Aspergillaceae</taxon>
        <taxon>Aspergillus</taxon>
        <taxon>Aspergillus subgen. Fumigati</taxon>
    </lineage>
</organism>
<sequence>MFSWSTNFQDLYQLQGDSDTVTFATNFASDELSLEQPNLVPARDNTTPNGPQVRPQLASPIQHSGGVSRLELEQREEMMTSIPLDNDAGRRQETDTIFATTWDETSQNTARFNGIVQQLNNHTRQLNGDAQLLNGHAKRLGRLTKAVEQLEKSVGRLEERCNEARQRVEDIASALVNTDRHFRFLVQRLSTPLVFDARATENEMTDDANNPSSE</sequence>
<proteinExistence type="predicted"/>
<protein>
    <submittedName>
        <fullName evidence="3">Uncharacterized protein</fullName>
    </submittedName>
</protein>
<feature type="coiled-coil region" evidence="1">
    <location>
        <begin position="133"/>
        <end position="174"/>
    </location>
</feature>
<evidence type="ECO:0000313" key="3">
    <source>
        <dbReference type="EMBL" id="KAF7166676.1"/>
    </source>
</evidence>
<evidence type="ECO:0000256" key="2">
    <source>
        <dbReference type="SAM" id="MobiDB-lite"/>
    </source>
</evidence>
<comment type="caution">
    <text evidence="3">The sequence shown here is derived from an EMBL/GenBank/DDBJ whole genome shotgun (WGS) entry which is preliminary data.</text>
</comment>
<evidence type="ECO:0000256" key="1">
    <source>
        <dbReference type="SAM" id="Coils"/>
    </source>
</evidence>
<name>A0A8H6Q576_9EURO</name>